<dbReference type="Pfam" id="PF13414">
    <property type="entry name" value="TPR_11"/>
    <property type="match status" value="1"/>
</dbReference>
<organism evidence="2 3">
    <name type="scientific">Tepidimonas aquatica</name>
    <dbReference type="NCBI Taxonomy" id="247482"/>
    <lineage>
        <taxon>Bacteria</taxon>
        <taxon>Pseudomonadati</taxon>
        <taxon>Pseudomonadota</taxon>
        <taxon>Betaproteobacteria</taxon>
        <taxon>Burkholderiales</taxon>
        <taxon>Tepidimonas</taxon>
    </lineage>
</organism>
<keyword evidence="2" id="KW-0378">Hydrolase</keyword>
<feature type="signal peptide" evidence="1">
    <location>
        <begin position="1"/>
        <end position="31"/>
    </location>
</feature>
<dbReference type="EMBL" id="VJNA01000010">
    <property type="protein sequence ID" value="TSE25565.1"/>
    <property type="molecule type" value="Genomic_DNA"/>
</dbReference>
<dbReference type="GO" id="GO:0006508">
    <property type="term" value="P:proteolysis"/>
    <property type="evidence" value="ECO:0007669"/>
    <property type="project" value="UniProtKB-KW"/>
</dbReference>
<comment type="caution">
    <text evidence="2">The sequence shown here is derived from an EMBL/GenBank/DDBJ whole genome shotgun (WGS) entry which is preliminary data.</text>
</comment>
<gene>
    <name evidence="2" type="primary">bepA_2</name>
    <name evidence="2" type="ORF">Taqua_01040</name>
</gene>
<dbReference type="EC" id="3.4.-.-" evidence="2"/>
<evidence type="ECO:0000313" key="3">
    <source>
        <dbReference type="Proteomes" id="UP000318554"/>
    </source>
</evidence>
<accession>A0A554WPS1</accession>
<feature type="chain" id="PRO_5022169046" evidence="1">
    <location>
        <begin position="32"/>
        <end position="182"/>
    </location>
</feature>
<dbReference type="InterPro" id="IPR011990">
    <property type="entry name" value="TPR-like_helical_dom_sf"/>
</dbReference>
<dbReference type="Pfam" id="PF14559">
    <property type="entry name" value="TPR_19"/>
    <property type="match status" value="1"/>
</dbReference>
<dbReference type="RefSeq" id="WP_144325386.1">
    <property type="nucleotide sequence ID" value="NZ_VJNA01000010.1"/>
</dbReference>
<name>A0A554WPS1_9BURK</name>
<dbReference type="Gene3D" id="1.25.40.10">
    <property type="entry name" value="Tetratricopeptide repeat domain"/>
    <property type="match status" value="1"/>
</dbReference>
<proteinExistence type="predicted"/>
<keyword evidence="2" id="KW-0645">Protease</keyword>
<reference evidence="2 3" key="1">
    <citation type="submission" date="2019-07" db="EMBL/GenBank/DDBJ databases">
        <title>Tepidimonas aquatica CLN-1 draft genome.</title>
        <authorList>
            <person name="Da Costa M.S."/>
            <person name="Froufe H.J.C."/>
            <person name="Egas C."/>
            <person name="Albuquerque L."/>
        </authorList>
    </citation>
    <scope>NUCLEOTIDE SEQUENCE [LARGE SCALE GENOMIC DNA]</scope>
    <source>
        <strain evidence="2 3">CLN-1</strain>
    </source>
</reference>
<dbReference type="OrthoDB" id="5294075at2"/>
<evidence type="ECO:0000313" key="2">
    <source>
        <dbReference type="EMBL" id="TSE25565.1"/>
    </source>
</evidence>
<evidence type="ECO:0000256" key="1">
    <source>
        <dbReference type="SAM" id="SignalP"/>
    </source>
</evidence>
<dbReference type="SMART" id="SM00028">
    <property type="entry name" value="TPR"/>
    <property type="match status" value="3"/>
</dbReference>
<sequence>MMLLPCPFDRSRGVRALLAAVALAVPLAAAAQGSAPYAEVQRLLAAGDVVLARQALDGWLREHPNDVQARLLLGVTQAAAGDSAGAQATYEQLTREYPELPEPYNNLAVLHAAAGRLAEARAALEAALRHHPDYATAHRNLGDVYAQLALGHWQRALALQPDQADLRQREQALRQLFTPMAR</sequence>
<keyword evidence="1" id="KW-0732">Signal</keyword>
<keyword evidence="3" id="KW-1185">Reference proteome</keyword>
<protein>
    <submittedName>
        <fullName evidence="2">Beta-barrel assembly-enhancing protease</fullName>
        <ecNumber evidence="2">3.4.-.-</ecNumber>
    </submittedName>
</protein>
<dbReference type="GO" id="GO:0008233">
    <property type="term" value="F:peptidase activity"/>
    <property type="evidence" value="ECO:0007669"/>
    <property type="project" value="UniProtKB-KW"/>
</dbReference>
<dbReference type="Proteomes" id="UP000318554">
    <property type="component" value="Unassembled WGS sequence"/>
</dbReference>
<dbReference type="AlphaFoldDB" id="A0A554WPS1"/>
<dbReference type="InterPro" id="IPR019734">
    <property type="entry name" value="TPR_rpt"/>
</dbReference>
<dbReference type="SUPFAM" id="SSF48452">
    <property type="entry name" value="TPR-like"/>
    <property type="match status" value="1"/>
</dbReference>